<accession>X6MR50</accession>
<dbReference type="PROSITE" id="PS51934">
    <property type="entry name" value="LRAT"/>
    <property type="match status" value="1"/>
</dbReference>
<evidence type="ECO:0000313" key="3">
    <source>
        <dbReference type="EMBL" id="ETO16141.1"/>
    </source>
</evidence>
<evidence type="ECO:0000259" key="2">
    <source>
        <dbReference type="PROSITE" id="PS51934"/>
    </source>
</evidence>
<sequence>MTKKLIYLQFVLTVHSFFKKSCLGVKISEKYTLNFEKQKQKNLKIEFPFQPVITDEDYNAMFADETLEAEIEEMCYLEELYQESLYDTIPPSSFDVPTTSFNSSLKRRRRGGGERRKEREKKNGTTHDHKGHGWVLTPHGEERAIIVRHDENASVHITKKKKKKKTYTNDAYEKAVVYHRNVEPTHFGAGLAGGVYQMVKGAVVHPLKGVSDLVVEPYKHVKAKPCLKSAGVGLMKGTKSVLVSPFKIFEGLFNTPQALINFSQGERYDTIMQWTKAHKIKDLTQFPGKVGDMLCVHEGMYAHCMLKFDDDTVIHRTGRVIQHKDGSAKSVLSSGKFVQCGVETSSLSEIQREYGKHILTVEDAQYCIVKGIGDESHIYFIYKVFEPQDIVTNAFEYMDDPIEKKGWNLFSKNCEHFCFKCRYGIHFSSQIDLLHTGETP</sequence>
<feature type="domain" description="LRAT" evidence="2">
    <location>
        <begin position="293"/>
        <end position="430"/>
    </location>
</feature>
<feature type="compositionally biased region" description="Basic and acidic residues" evidence="1">
    <location>
        <begin position="111"/>
        <end position="128"/>
    </location>
</feature>
<dbReference type="Gene3D" id="3.90.1720.10">
    <property type="entry name" value="endopeptidase domain like (from Nostoc punctiforme)"/>
    <property type="match status" value="1"/>
</dbReference>
<protein>
    <recommendedName>
        <fullName evidence="2">LRAT domain-containing protein</fullName>
    </recommendedName>
</protein>
<dbReference type="Proteomes" id="UP000023152">
    <property type="component" value="Unassembled WGS sequence"/>
</dbReference>
<comment type="caution">
    <text evidence="3">The sequence shown here is derived from an EMBL/GenBank/DDBJ whole genome shotgun (WGS) entry which is preliminary data.</text>
</comment>
<gene>
    <name evidence="3" type="ORF">RFI_21216</name>
</gene>
<name>X6MR50_RETFI</name>
<dbReference type="Pfam" id="PF04970">
    <property type="entry name" value="LRAT"/>
    <property type="match status" value="1"/>
</dbReference>
<evidence type="ECO:0000313" key="4">
    <source>
        <dbReference type="Proteomes" id="UP000023152"/>
    </source>
</evidence>
<organism evidence="3 4">
    <name type="scientific">Reticulomyxa filosa</name>
    <dbReference type="NCBI Taxonomy" id="46433"/>
    <lineage>
        <taxon>Eukaryota</taxon>
        <taxon>Sar</taxon>
        <taxon>Rhizaria</taxon>
        <taxon>Retaria</taxon>
        <taxon>Foraminifera</taxon>
        <taxon>Monothalamids</taxon>
        <taxon>Reticulomyxidae</taxon>
        <taxon>Reticulomyxa</taxon>
    </lineage>
</organism>
<reference evidence="3 4" key="1">
    <citation type="journal article" date="2013" name="Curr. Biol.">
        <title>The Genome of the Foraminiferan Reticulomyxa filosa.</title>
        <authorList>
            <person name="Glockner G."/>
            <person name="Hulsmann N."/>
            <person name="Schleicher M."/>
            <person name="Noegel A.A."/>
            <person name="Eichinger L."/>
            <person name="Gallinger C."/>
            <person name="Pawlowski J."/>
            <person name="Sierra R."/>
            <person name="Euteneuer U."/>
            <person name="Pillet L."/>
            <person name="Moustafa A."/>
            <person name="Platzer M."/>
            <person name="Groth M."/>
            <person name="Szafranski K."/>
            <person name="Schliwa M."/>
        </authorList>
    </citation>
    <scope>NUCLEOTIDE SEQUENCE [LARGE SCALE GENOMIC DNA]</scope>
</reference>
<dbReference type="OrthoDB" id="421951at2759"/>
<evidence type="ECO:0000256" key="1">
    <source>
        <dbReference type="SAM" id="MobiDB-lite"/>
    </source>
</evidence>
<dbReference type="InterPro" id="IPR007053">
    <property type="entry name" value="LRAT_dom"/>
</dbReference>
<proteinExistence type="predicted"/>
<keyword evidence="4" id="KW-1185">Reference proteome</keyword>
<dbReference type="EMBL" id="ASPP01018536">
    <property type="protein sequence ID" value="ETO16141.1"/>
    <property type="molecule type" value="Genomic_DNA"/>
</dbReference>
<feature type="region of interest" description="Disordered" evidence="1">
    <location>
        <begin position="96"/>
        <end position="135"/>
    </location>
</feature>
<dbReference type="AlphaFoldDB" id="X6MR50"/>